<dbReference type="GO" id="GO:0005886">
    <property type="term" value="C:plasma membrane"/>
    <property type="evidence" value="ECO:0007669"/>
    <property type="project" value="UniProtKB-SubCell"/>
</dbReference>
<keyword evidence="3" id="KW-1003">Cell membrane</keyword>
<dbReference type="PANTHER" id="PTHR23513">
    <property type="entry name" value="INTEGRAL MEMBRANE EFFLUX PROTEIN-RELATED"/>
    <property type="match status" value="1"/>
</dbReference>
<feature type="transmembrane region" description="Helical" evidence="7">
    <location>
        <begin position="61"/>
        <end position="83"/>
    </location>
</feature>
<feature type="transmembrane region" description="Helical" evidence="7">
    <location>
        <begin position="155"/>
        <end position="177"/>
    </location>
</feature>
<feature type="transmembrane region" description="Helical" evidence="7">
    <location>
        <begin position="297"/>
        <end position="317"/>
    </location>
</feature>
<name>A0A381TFU3_9ZZZZ</name>
<protein>
    <recommendedName>
        <fullName evidence="8">Major facilitator superfamily (MFS) profile domain-containing protein</fullName>
    </recommendedName>
</protein>
<comment type="subcellular location">
    <subcellularLocation>
        <location evidence="1">Cell membrane</location>
        <topology evidence="1">Multi-pass membrane protein</topology>
    </subcellularLocation>
</comment>
<evidence type="ECO:0000256" key="4">
    <source>
        <dbReference type="ARBA" id="ARBA00022692"/>
    </source>
</evidence>
<feature type="transmembrane region" description="Helical" evidence="7">
    <location>
        <begin position="379"/>
        <end position="405"/>
    </location>
</feature>
<feature type="transmembrane region" description="Helical" evidence="7">
    <location>
        <begin position="271"/>
        <end position="290"/>
    </location>
</feature>
<dbReference type="Pfam" id="PF05977">
    <property type="entry name" value="MFS_3"/>
    <property type="match status" value="1"/>
</dbReference>
<dbReference type="EMBL" id="UINC01004231">
    <property type="protein sequence ID" value="SVA12803.1"/>
    <property type="molecule type" value="Genomic_DNA"/>
</dbReference>
<evidence type="ECO:0000256" key="1">
    <source>
        <dbReference type="ARBA" id="ARBA00004651"/>
    </source>
</evidence>
<evidence type="ECO:0000256" key="5">
    <source>
        <dbReference type="ARBA" id="ARBA00022989"/>
    </source>
</evidence>
<feature type="transmembrane region" description="Helical" evidence="7">
    <location>
        <begin position="183"/>
        <end position="201"/>
    </location>
</feature>
<dbReference type="PANTHER" id="PTHR23513:SF9">
    <property type="entry name" value="ENTEROBACTIN EXPORTER ENTS"/>
    <property type="match status" value="1"/>
</dbReference>
<dbReference type="Gene3D" id="1.20.1250.20">
    <property type="entry name" value="MFS general substrate transporter like domains"/>
    <property type="match status" value="1"/>
</dbReference>
<feature type="domain" description="Major facilitator superfamily (MFS) profile" evidence="8">
    <location>
        <begin position="25"/>
        <end position="412"/>
    </location>
</feature>
<feature type="transmembrane region" description="Helical" evidence="7">
    <location>
        <begin position="234"/>
        <end position="259"/>
    </location>
</feature>
<dbReference type="PROSITE" id="PS50850">
    <property type="entry name" value="MFS"/>
    <property type="match status" value="1"/>
</dbReference>
<gene>
    <name evidence="9" type="ORF">METZ01_LOCUS65657</name>
</gene>
<feature type="transmembrane region" description="Helical" evidence="7">
    <location>
        <begin position="116"/>
        <end position="134"/>
    </location>
</feature>
<dbReference type="GO" id="GO:0022857">
    <property type="term" value="F:transmembrane transporter activity"/>
    <property type="evidence" value="ECO:0007669"/>
    <property type="project" value="InterPro"/>
</dbReference>
<proteinExistence type="predicted"/>
<sequence>MTDGGGLRWQSDPMHTHEPVRIPLRVRVLFVVHFLSSFAMVGQVTIVGKQVYDLTGRELDLGLLGLAEFLPVAVLAPLAGTVADRIDRRWVFGAALVVEALASLLFFGYARSEPTSVMPIFLIAGLVGVARAFAAPAGRALVIDLSPLAVVARVVALKSVAYQAGIIVGPVVLGFLFVVDEPLPYLAAAAALSIAFGIVVLTPSSGIRRLDALSPGRAVHEALEGLRFIRRSPILFGAMGLDLFAVLFGGAIALLPAIAEDRLGVGAVGLGWLRAAVGIGAGAVTIVLAIRPVQRNLGHILLAVVTVFGAGTVVLGFSRNYALAFVVLMVLSAADAVSMFIRLTLVPLATPEEMRGRVLAVENVFIGASNELGAAESGLTAAVMGLVGAVVFGGVCTVVVVALWWRWFPDLRDLDTFDEVLPTIRE</sequence>
<feature type="transmembrane region" description="Helical" evidence="7">
    <location>
        <begin position="323"/>
        <end position="345"/>
    </location>
</feature>
<dbReference type="InterPro" id="IPR036259">
    <property type="entry name" value="MFS_trans_sf"/>
</dbReference>
<keyword evidence="6 7" id="KW-0472">Membrane</keyword>
<feature type="transmembrane region" description="Helical" evidence="7">
    <location>
        <begin position="90"/>
        <end position="110"/>
    </location>
</feature>
<dbReference type="InterPro" id="IPR020846">
    <property type="entry name" value="MFS_dom"/>
</dbReference>
<organism evidence="9">
    <name type="scientific">marine metagenome</name>
    <dbReference type="NCBI Taxonomy" id="408172"/>
    <lineage>
        <taxon>unclassified sequences</taxon>
        <taxon>metagenomes</taxon>
        <taxon>ecological metagenomes</taxon>
    </lineage>
</organism>
<feature type="transmembrane region" description="Helical" evidence="7">
    <location>
        <begin position="24"/>
        <end position="41"/>
    </location>
</feature>
<dbReference type="SUPFAM" id="SSF103473">
    <property type="entry name" value="MFS general substrate transporter"/>
    <property type="match status" value="1"/>
</dbReference>
<evidence type="ECO:0000256" key="7">
    <source>
        <dbReference type="SAM" id="Phobius"/>
    </source>
</evidence>
<dbReference type="AlphaFoldDB" id="A0A381TFU3"/>
<dbReference type="CDD" id="cd06173">
    <property type="entry name" value="MFS_MefA_like"/>
    <property type="match status" value="1"/>
</dbReference>
<keyword evidence="5 7" id="KW-1133">Transmembrane helix</keyword>
<evidence type="ECO:0000259" key="8">
    <source>
        <dbReference type="PROSITE" id="PS50850"/>
    </source>
</evidence>
<keyword evidence="2" id="KW-0813">Transport</keyword>
<keyword evidence="4 7" id="KW-0812">Transmembrane</keyword>
<evidence type="ECO:0000256" key="2">
    <source>
        <dbReference type="ARBA" id="ARBA00022448"/>
    </source>
</evidence>
<evidence type="ECO:0000256" key="6">
    <source>
        <dbReference type="ARBA" id="ARBA00023136"/>
    </source>
</evidence>
<evidence type="ECO:0000313" key="9">
    <source>
        <dbReference type="EMBL" id="SVA12803.1"/>
    </source>
</evidence>
<evidence type="ECO:0000256" key="3">
    <source>
        <dbReference type="ARBA" id="ARBA00022475"/>
    </source>
</evidence>
<dbReference type="InterPro" id="IPR010290">
    <property type="entry name" value="TM_effector"/>
</dbReference>
<accession>A0A381TFU3</accession>
<reference evidence="9" key="1">
    <citation type="submission" date="2018-05" db="EMBL/GenBank/DDBJ databases">
        <authorList>
            <person name="Lanie J.A."/>
            <person name="Ng W.-L."/>
            <person name="Kazmierczak K.M."/>
            <person name="Andrzejewski T.M."/>
            <person name="Davidsen T.M."/>
            <person name="Wayne K.J."/>
            <person name="Tettelin H."/>
            <person name="Glass J.I."/>
            <person name="Rusch D."/>
            <person name="Podicherti R."/>
            <person name="Tsui H.-C.T."/>
            <person name="Winkler M.E."/>
        </authorList>
    </citation>
    <scope>NUCLEOTIDE SEQUENCE</scope>
</reference>